<dbReference type="Proteomes" id="UP000295735">
    <property type="component" value="Unassembled WGS sequence"/>
</dbReference>
<evidence type="ECO:0000313" key="1">
    <source>
        <dbReference type="EMBL" id="KAA1038364.1"/>
    </source>
</evidence>
<protein>
    <submittedName>
        <fullName evidence="1">Uncharacterized protein</fullName>
    </submittedName>
</protein>
<keyword evidence="2" id="KW-1185">Reference proteome</keyword>
<comment type="caution">
    <text evidence="1">The sequence shown here is derived from an EMBL/GenBank/DDBJ whole genome shotgun (WGS) entry which is preliminary data.</text>
</comment>
<accession>A0ABQ6R7A2</accession>
<proteinExistence type="predicted"/>
<name>A0ABQ6R7A2_9STAP</name>
<organism evidence="1 2">
    <name type="scientific">Macrococcus equipercicus</name>
    <dbReference type="NCBI Taxonomy" id="69967"/>
    <lineage>
        <taxon>Bacteria</taxon>
        <taxon>Bacillati</taxon>
        <taxon>Bacillota</taxon>
        <taxon>Bacilli</taxon>
        <taxon>Bacillales</taxon>
        <taxon>Staphylococcaceae</taxon>
        <taxon>Macrococcus</taxon>
    </lineage>
</organism>
<sequence length="170" mass="19454">MPMIAGIDFMSTSLSPFVQVDAAHSMRFSLGRLSSAGFKVLLAALQADRLDMAVVRRAEHSGRVRRFQLFRVLRITNWREVTGADGLRFIIVSHVSAQDMLNYYRVYRRKSSMPICTYFYNDKLFIRISPLYVDVVADDAELITRLKDVFAGDYRTDFDALLPISEGEWG</sequence>
<dbReference type="RefSeq" id="WP_149459458.1">
    <property type="nucleotide sequence ID" value="NZ_SCWC02000006.1"/>
</dbReference>
<dbReference type="EMBL" id="SCWC02000006">
    <property type="protein sequence ID" value="KAA1038364.1"/>
    <property type="molecule type" value="Genomic_DNA"/>
</dbReference>
<gene>
    <name evidence="1" type="ORF">ERX35_008430</name>
</gene>
<evidence type="ECO:0000313" key="2">
    <source>
        <dbReference type="Proteomes" id="UP000295735"/>
    </source>
</evidence>
<reference evidence="1 2" key="1">
    <citation type="submission" date="2019-09" db="EMBL/GenBank/DDBJ databases">
        <authorList>
            <person name="Mazhar S."/>
            <person name="Altermann E."/>
            <person name="Hill C."/>
            <person name="Mcauliffe O."/>
        </authorList>
    </citation>
    <scope>NUCLEOTIDE SEQUENCE [LARGE SCALE GENOMIC DNA]</scope>
    <source>
        <strain evidence="1 2">ATCC 51831</strain>
    </source>
</reference>